<accession>A0ABM1MS74</accession>
<evidence type="ECO:0000256" key="1">
    <source>
        <dbReference type="SAM" id="MobiDB-lite"/>
    </source>
</evidence>
<gene>
    <name evidence="3" type="primary">LOC108563301</name>
</gene>
<evidence type="ECO:0000313" key="2">
    <source>
        <dbReference type="Proteomes" id="UP000695000"/>
    </source>
</evidence>
<proteinExistence type="predicted"/>
<dbReference type="Proteomes" id="UP000695000">
    <property type="component" value="Unplaced"/>
</dbReference>
<keyword evidence="2" id="KW-1185">Reference proteome</keyword>
<organism evidence="2 3">
    <name type="scientific">Nicrophorus vespilloides</name>
    <name type="common">Boreal carrion beetle</name>
    <dbReference type="NCBI Taxonomy" id="110193"/>
    <lineage>
        <taxon>Eukaryota</taxon>
        <taxon>Metazoa</taxon>
        <taxon>Ecdysozoa</taxon>
        <taxon>Arthropoda</taxon>
        <taxon>Hexapoda</taxon>
        <taxon>Insecta</taxon>
        <taxon>Pterygota</taxon>
        <taxon>Neoptera</taxon>
        <taxon>Endopterygota</taxon>
        <taxon>Coleoptera</taxon>
        <taxon>Polyphaga</taxon>
        <taxon>Staphyliniformia</taxon>
        <taxon>Silphidae</taxon>
        <taxon>Nicrophorinae</taxon>
        <taxon>Nicrophorus</taxon>
    </lineage>
</organism>
<protein>
    <submittedName>
        <fullName evidence="3">Uncharacterized protein LOC108563301</fullName>
    </submittedName>
</protein>
<evidence type="ECO:0000313" key="3">
    <source>
        <dbReference type="RefSeq" id="XP_017777424.1"/>
    </source>
</evidence>
<feature type="region of interest" description="Disordered" evidence="1">
    <location>
        <begin position="199"/>
        <end position="228"/>
    </location>
</feature>
<feature type="compositionally biased region" description="Polar residues" evidence="1">
    <location>
        <begin position="201"/>
        <end position="228"/>
    </location>
</feature>
<dbReference type="RefSeq" id="XP_017777424.1">
    <property type="nucleotide sequence ID" value="XM_017921935.1"/>
</dbReference>
<dbReference type="GeneID" id="108563301"/>
<name>A0ABM1MS74_NICVS</name>
<sequence>MSEPETLTVDVPQSPSKIVSTVKTHGPGDATVISKTYVRLPLTTCRDTDGRKDSKRDLSFKEFDKTIIQQDHKPKLPAISSKAECFTPMPYMFRIPALQTAGAAPISLKTTKCPPFYIQLDHAIAVVWSLFSHEEYRKPLGINQLQWAYAFLDTIRDFKGKHSPDVEYCLDVISDELIAQYAELADDVQFIKESKDKKKVTSTPAKNASKGSNLQEESGTSWKTASTGSVKNEKSDVMVKRDVPFSINYMDMITRTPSNIQLDNSKSCKSCGAVGTEANASKSNMLNFLSEWRKDQVKKIHMELDRLHSIETYIGNANSGVEPYMDEKDKEMHVLLGEKMKRMQ</sequence>
<reference evidence="3" key="1">
    <citation type="submission" date="2025-08" db="UniProtKB">
        <authorList>
            <consortium name="RefSeq"/>
        </authorList>
    </citation>
    <scope>IDENTIFICATION</scope>
    <source>
        <tissue evidence="3">Whole Larva</tissue>
    </source>
</reference>